<sequence length="397" mass="44543">MPCCSVVGTGLIMSSTQDFNVYVGAETGLFKGVSFNNHQTITKNLNSLQSLDRQQEITCMAWGNDEESEILMGLRSQKVKIYDTEFKGFSGCVETPFGKGPLRGVGKFNDSIITASESGDVKLWKFKASQQIEFHALTAGESLSCMRVSPYNKSIVGTGGKKNDLQLWDMENAQHPVFKAKNVKNDFLDMPVPVWVSDLQFVPNSEQVVISSRHGHVRLYDPKSRGRRPVISCIPEAEEAWTCISVASRPNQVLVGSGKGRMLLYDFRQLKVVHAYRGFTGSIRQIVCHPTKPLVVSVGLDRFVRLHHLDRQTPLHKAYLKSRLNAVLMRQDFGVLGDQDVDLDEEIVDTEKDTLWNTMEVIKDRTFTETEDVVDKEVDATPTKNNGSSRKKRKTLP</sequence>
<dbReference type="Proteomes" id="UP000820818">
    <property type="component" value="Linkage Group LG2"/>
</dbReference>
<dbReference type="PANTHER" id="PTHR16038">
    <property type="entry name" value="NOP SEVEN ASSOCIATED PROTEIN 1"/>
    <property type="match status" value="1"/>
</dbReference>
<keyword evidence="3" id="KW-1185">Reference proteome</keyword>
<evidence type="ECO:0000256" key="1">
    <source>
        <dbReference type="SAM" id="MobiDB-lite"/>
    </source>
</evidence>
<dbReference type="SUPFAM" id="SSF50978">
    <property type="entry name" value="WD40 repeat-like"/>
    <property type="match status" value="1"/>
</dbReference>
<feature type="region of interest" description="Disordered" evidence="1">
    <location>
        <begin position="373"/>
        <end position="397"/>
    </location>
</feature>
<reference evidence="2 3" key="1">
    <citation type="submission" date="2022-05" db="EMBL/GenBank/DDBJ databases">
        <title>A multi-omics perspective on studying reproductive biology in Daphnia sinensis.</title>
        <authorList>
            <person name="Jia J."/>
        </authorList>
    </citation>
    <scope>NUCLEOTIDE SEQUENCE [LARGE SCALE GENOMIC DNA]</scope>
    <source>
        <strain evidence="2 3">WSL</strain>
    </source>
</reference>
<protein>
    <submittedName>
        <fullName evidence="2">Uncharacterized protein</fullName>
    </submittedName>
</protein>
<proteinExistence type="predicted"/>
<dbReference type="Gene3D" id="2.130.10.10">
    <property type="entry name" value="YVTN repeat-like/Quinoprotein amine dehydrogenase"/>
    <property type="match status" value="2"/>
</dbReference>
<gene>
    <name evidence="2" type="ORF">GHT06_010666</name>
</gene>
<dbReference type="InterPro" id="IPR001680">
    <property type="entry name" value="WD40_rpt"/>
</dbReference>
<comment type="caution">
    <text evidence="2">The sequence shown here is derived from an EMBL/GenBank/DDBJ whole genome shotgun (WGS) entry which is preliminary data.</text>
</comment>
<dbReference type="AlphaFoldDB" id="A0AAD5LSK3"/>
<dbReference type="EMBL" id="WJBH02000002">
    <property type="protein sequence ID" value="KAI9563208.1"/>
    <property type="molecule type" value="Genomic_DNA"/>
</dbReference>
<accession>A0AAD5LSK3</accession>
<dbReference type="GO" id="GO:0030687">
    <property type="term" value="C:preribosome, large subunit precursor"/>
    <property type="evidence" value="ECO:0007669"/>
    <property type="project" value="TreeGrafter"/>
</dbReference>
<dbReference type="InterPro" id="IPR037379">
    <property type="entry name" value="WDR74/Nsa1"/>
</dbReference>
<dbReference type="GO" id="GO:0042273">
    <property type="term" value="P:ribosomal large subunit biogenesis"/>
    <property type="evidence" value="ECO:0007669"/>
    <property type="project" value="InterPro"/>
</dbReference>
<dbReference type="FunFam" id="2.130.10.10:FF:000287">
    <property type="entry name" value="WD repeat-containing protein 74"/>
    <property type="match status" value="1"/>
</dbReference>
<dbReference type="GO" id="GO:0005730">
    <property type="term" value="C:nucleolus"/>
    <property type="evidence" value="ECO:0007669"/>
    <property type="project" value="InterPro"/>
</dbReference>
<dbReference type="InterPro" id="IPR036322">
    <property type="entry name" value="WD40_repeat_dom_sf"/>
</dbReference>
<evidence type="ECO:0000313" key="3">
    <source>
        <dbReference type="Proteomes" id="UP000820818"/>
    </source>
</evidence>
<dbReference type="Pfam" id="PF00400">
    <property type="entry name" value="WD40"/>
    <property type="match status" value="1"/>
</dbReference>
<dbReference type="PANTHER" id="PTHR16038:SF4">
    <property type="entry name" value="WD REPEAT-CONTAINING PROTEIN 74"/>
    <property type="match status" value="1"/>
</dbReference>
<dbReference type="CDD" id="cd22857">
    <property type="entry name" value="WDR74"/>
    <property type="match status" value="1"/>
</dbReference>
<evidence type="ECO:0000313" key="2">
    <source>
        <dbReference type="EMBL" id="KAI9563208.1"/>
    </source>
</evidence>
<name>A0AAD5LSK3_9CRUS</name>
<organism evidence="2 3">
    <name type="scientific">Daphnia sinensis</name>
    <dbReference type="NCBI Taxonomy" id="1820382"/>
    <lineage>
        <taxon>Eukaryota</taxon>
        <taxon>Metazoa</taxon>
        <taxon>Ecdysozoa</taxon>
        <taxon>Arthropoda</taxon>
        <taxon>Crustacea</taxon>
        <taxon>Branchiopoda</taxon>
        <taxon>Diplostraca</taxon>
        <taxon>Cladocera</taxon>
        <taxon>Anomopoda</taxon>
        <taxon>Daphniidae</taxon>
        <taxon>Daphnia</taxon>
        <taxon>Daphnia similis group</taxon>
    </lineage>
</organism>
<dbReference type="SMART" id="SM00320">
    <property type="entry name" value="WD40"/>
    <property type="match status" value="6"/>
</dbReference>
<dbReference type="InterPro" id="IPR015943">
    <property type="entry name" value="WD40/YVTN_repeat-like_dom_sf"/>
</dbReference>